<dbReference type="GO" id="GO:0003677">
    <property type="term" value="F:DNA binding"/>
    <property type="evidence" value="ECO:0007669"/>
    <property type="project" value="InterPro"/>
</dbReference>
<evidence type="ECO:0000259" key="1">
    <source>
        <dbReference type="PROSITE" id="PS50943"/>
    </source>
</evidence>
<protein>
    <submittedName>
        <fullName evidence="2">XRE family transcriptional regulator</fullName>
    </submittedName>
</protein>
<name>A0A3E5ELE2_9FIRM</name>
<dbReference type="Gene3D" id="1.10.260.40">
    <property type="entry name" value="lambda repressor-like DNA-binding domains"/>
    <property type="match status" value="1"/>
</dbReference>
<evidence type="ECO:0000313" key="3">
    <source>
        <dbReference type="Proteomes" id="UP000260841"/>
    </source>
</evidence>
<organism evidence="2 3">
    <name type="scientific">Dorea formicigenerans</name>
    <dbReference type="NCBI Taxonomy" id="39486"/>
    <lineage>
        <taxon>Bacteria</taxon>
        <taxon>Bacillati</taxon>
        <taxon>Bacillota</taxon>
        <taxon>Clostridia</taxon>
        <taxon>Lachnospirales</taxon>
        <taxon>Lachnospiraceae</taxon>
        <taxon>Dorea</taxon>
    </lineage>
</organism>
<evidence type="ECO:0000313" key="2">
    <source>
        <dbReference type="EMBL" id="RGN89771.1"/>
    </source>
</evidence>
<reference evidence="2 3" key="1">
    <citation type="submission" date="2018-08" db="EMBL/GenBank/DDBJ databases">
        <title>A genome reference for cultivated species of the human gut microbiota.</title>
        <authorList>
            <person name="Zou Y."/>
            <person name="Xue W."/>
            <person name="Luo G."/>
        </authorList>
    </citation>
    <scope>NUCLEOTIDE SEQUENCE [LARGE SCALE GENOMIC DNA]</scope>
    <source>
        <strain evidence="2 3">OM03-2</strain>
    </source>
</reference>
<feature type="domain" description="HTH cro/C1-type" evidence="1">
    <location>
        <begin position="7"/>
        <end position="42"/>
    </location>
</feature>
<dbReference type="AlphaFoldDB" id="A0A3E5ELE2"/>
<dbReference type="SUPFAM" id="SSF47413">
    <property type="entry name" value="lambda repressor-like DNA-binding domains"/>
    <property type="match status" value="1"/>
</dbReference>
<dbReference type="CDD" id="cd00093">
    <property type="entry name" value="HTH_XRE"/>
    <property type="match status" value="1"/>
</dbReference>
<gene>
    <name evidence="2" type="ORF">DXB36_10805</name>
</gene>
<proteinExistence type="predicted"/>
<dbReference type="RefSeq" id="WP_117606717.1">
    <property type="nucleotide sequence ID" value="NZ_QRWS01000012.1"/>
</dbReference>
<sequence length="575" mass="66001">MDFKKLLDDYMKQLDCTAKDLAEKSGLSAATISRYRSGDRTPEDGSENFARLINGIVSIAESKGIPDISEQSVSDSFSPYVRNSVDIAHFQKNFHTLLTVVPINISDLARFLNFDPSYISRIRNGQRQPANPAEFARKISAFVAKHCQTEEQKAVISSLLHCPMEELSNYTDFQVRLTDWLLAGAGAVKDSMTVFLEKLDEFNLDEYIHVIHFDKLKVPSVPFQIPTSRTYWGISEMMESELDFLKATVLSKSTAPVIMYSDMPIKEMAKDPEFPKKWMFGMALMLKKGLHLYQIHNLDRSFDEMMLGLESWIPMYMTGLISPYYLKNTQNNTFLHLLKVSGSAALSGEAITGYHENGKYYLTKSRREVEYYQRRANELLKNADSLMDIYRSEREAELNAFLISDTRKSGKRRGIRSTLPLYTISEELLERILIRHGMDNSQKQRIKKHVKAKKERIVSILASETLEDEIPALTPEEFRKNPPVLDLSGIFCETNLLYSEEEYRTHMSDTQVFSRKNSNYILRISTAPTFHNLQILIHEGQWAMISKAKAPAIHFVIYHPKLRNAIENFIPPIVE</sequence>
<dbReference type="Pfam" id="PF01381">
    <property type="entry name" value="HTH_3"/>
    <property type="match status" value="1"/>
</dbReference>
<dbReference type="EMBL" id="QSVB01000012">
    <property type="protein sequence ID" value="RGN89771.1"/>
    <property type="molecule type" value="Genomic_DNA"/>
</dbReference>
<dbReference type="Proteomes" id="UP000260841">
    <property type="component" value="Unassembled WGS sequence"/>
</dbReference>
<dbReference type="InterPro" id="IPR010982">
    <property type="entry name" value="Lambda_DNA-bd_dom_sf"/>
</dbReference>
<dbReference type="InterPro" id="IPR001387">
    <property type="entry name" value="Cro/C1-type_HTH"/>
</dbReference>
<dbReference type="PROSITE" id="PS50943">
    <property type="entry name" value="HTH_CROC1"/>
    <property type="match status" value="1"/>
</dbReference>
<accession>A0A3E5ELE2</accession>
<comment type="caution">
    <text evidence="2">The sequence shown here is derived from an EMBL/GenBank/DDBJ whole genome shotgun (WGS) entry which is preliminary data.</text>
</comment>